<feature type="transmembrane region" description="Helical" evidence="1">
    <location>
        <begin position="15"/>
        <end position="37"/>
    </location>
</feature>
<dbReference type="Pfam" id="PF03412">
    <property type="entry name" value="Peptidase_C39"/>
    <property type="match status" value="1"/>
</dbReference>
<keyword evidence="1" id="KW-1133">Transmembrane helix</keyword>
<dbReference type="GO" id="GO:0005524">
    <property type="term" value="F:ATP binding"/>
    <property type="evidence" value="ECO:0007669"/>
    <property type="project" value="InterPro"/>
</dbReference>
<accession>A0A2N1PJM4</accession>
<dbReference type="PROSITE" id="PS50990">
    <property type="entry name" value="PEPTIDASE_C39"/>
    <property type="match status" value="1"/>
</dbReference>
<dbReference type="InterPro" id="IPR005074">
    <property type="entry name" value="Peptidase_C39"/>
</dbReference>
<proteinExistence type="predicted"/>
<name>A0A2N1PJM4_9BACT</name>
<dbReference type="EMBL" id="PGXC01000042">
    <property type="protein sequence ID" value="PKK88548.1"/>
    <property type="molecule type" value="Genomic_DNA"/>
</dbReference>
<dbReference type="AlphaFoldDB" id="A0A2N1PJM4"/>
<dbReference type="Gene3D" id="3.90.70.10">
    <property type="entry name" value="Cysteine proteinases"/>
    <property type="match status" value="1"/>
</dbReference>
<evidence type="ECO:0000313" key="3">
    <source>
        <dbReference type="EMBL" id="PKK88548.1"/>
    </source>
</evidence>
<protein>
    <recommendedName>
        <fullName evidence="2">Peptidase C39 domain-containing protein</fullName>
    </recommendedName>
</protein>
<keyword evidence="1" id="KW-0472">Membrane</keyword>
<comment type="caution">
    <text evidence="3">The sequence shown here is derived from an EMBL/GenBank/DDBJ whole genome shotgun (WGS) entry which is preliminary data.</text>
</comment>
<feature type="transmembrane region" description="Helical" evidence="1">
    <location>
        <begin position="87"/>
        <end position="103"/>
    </location>
</feature>
<feature type="domain" description="Peptidase C39" evidence="2">
    <location>
        <begin position="149"/>
        <end position="277"/>
    </location>
</feature>
<dbReference type="GO" id="GO:0006508">
    <property type="term" value="P:proteolysis"/>
    <property type="evidence" value="ECO:0007669"/>
    <property type="project" value="InterPro"/>
</dbReference>
<keyword evidence="1" id="KW-0812">Transmembrane</keyword>
<dbReference type="Proteomes" id="UP000233256">
    <property type="component" value="Unassembled WGS sequence"/>
</dbReference>
<sequence>MFWFLGSGELMDSVISSNAILCAGYILLLSSSMLVGILIGKKAPSKWKYGAFAGLFVLFFSVILQVFLPEYEIQYITWPDYVFFRDWYFVGAFIVFGIGITKIDPGTRRSLFIFVMFIIFLKAGLWWQKLYNLDFKFTERGTVDGVCRQSTGYTCVPACCVTLMTSIGIAASEIEMAELCLTMQASGTADIEAVRGLRLKLAGTGRRVRISRCTWNEFLKIPKPCLVSVKLAENLNHMITVSGVSGEIVEVGDPLIGKTALLKDDFQEKWFERAIWVE</sequence>
<evidence type="ECO:0000256" key="1">
    <source>
        <dbReference type="SAM" id="Phobius"/>
    </source>
</evidence>
<gene>
    <name evidence="3" type="ORF">CVV64_18270</name>
</gene>
<evidence type="ECO:0000313" key="4">
    <source>
        <dbReference type="Proteomes" id="UP000233256"/>
    </source>
</evidence>
<dbReference type="GO" id="GO:0016020">
    <property type="term" value="C:membrane"/>
    <property type="evidence" value="ECO:0007669"/>
    <property type="project" value="InterPro"/>
</dbReference>
<organism evidence="3 4">
    <name type="scientific">Candidatus Wallbacteria bacterium HGW-Wallbacteria-1</name>
    <dbReference type="NCBI Taxonomy" id="2013854"/>
    <lineage>
        <taxon>Bacteria</taxon>
        <taxon>Candidatus Walliibacteriota</taxon>
    </lineage>
</organism>
<feature type="transmembrane region" description="Helical" evidence="1">
    <location>
        <begin position="110"/>
        <end position="127"/>
    </location>
</feature>
<reference evidence="3 4" key="1">
    <citation type="journal article" date="2017" name="ISME J.">
        <title>Potential for microbial H2 and metal transformations associated with novel bacteria and archaea in deep terrestrial subsurface sediments.</title>
        <authorList>
            <person name="Hernsdorf A.W."/>
            <person name="Amano Y."/>
            <person name="Miyakawa K."/>
            <person name="Ise K."/>
            <person name="Suzuki Y."/>
            <person name="Anantharaman K."/>
            <person name="Probst A."/>
            <person name="Burstein D."/>
            <person name="Thomas B.C."/>
            <person name="Banfield J.F."/>
        </authorList>
    </citation>
    <scope>NUCLEOTIDE SEQUENCE [LARGE SCALE GENOMIC DNA]</scope>
    <source>
        <strain evidence="3">HGW-Wallbacteria-1</strain>
    </source>
</reference>
<dbReference type="GO" id="GO:0008233">
    <property type="term" value="F:peptidase activity"/>
    <property type="evidence" value="ECO:0007669"/>
    <property type="project" value="InterPro"/>
</dbReference>
<evidence type="ECO:0000259" key="2">
    <source>
        <dbReference type="PROSITE" id="PS50990"/>
    </source>
</evidence>
<feature type="transmembrane region" description="Helical" evidence="1">
    <location>
        <begin position="49"/>
        <end position="67"/>
    </location>
</feature>